<protein>
    <recommendedName>
        <fullName evidence="3">Secreted protein</fullName>
    </recommendedName>
</protein>
<feature type="signal peptide" evidence="1">
    <location>
        <begin position="1"/>
        <end position="24"/>
    </location>
</feature>
<dbReference type="EMBL" id="GBRH01250668">
    <property type="protein sequence ID" value="JAD47227.1"/>
    <property type="molecule type" value="Transcribed_RNA"/>
</dbReference>
<organism evidence="2">
    <name type="scientific">Arundo donax</name>
    <name type="common">Giant reed</name>
    <name type="synonym">Donax arundinaceus</name>
    <dbReference type="NCBI Taxonomy" id="35708"/>
    <lineage>
        <taxon>Eukaryota</taxon>
        <taxon>Viridiplantae</taxon>
        <taxon>Streptophyta</taxon>
        <taxon>Embryophyta</taxon>
        <taxon>Tracheophyta</taxon>
        <taxon>Spermatophyta</taxon>
        <taxon>Magnoliopsida</taxon>
        <taxon>Liliopsida</taxon>
        <taxon>Poales</taxon>
        <taxon>Poaceae</taxon>
        <taxon>PACMAD clade</taxon>
        <taxon>Arundinoideae</taxon>
        <taxon>Arundineae</taxon>
        <taxon>Arundo</taxon>
    </lineage>
</organism>
<keyword evidence="1" id="KW-0732">Signal</keyword>
<evidence type="ECO:0000313" key="2">
    <source>
        <dbReference type="EMBL" id="JAD47227.1"/>
    </source>
</evidence>
<feature type="chain" id="PRO_5002060256" description="Secreted protein" evidence="1">
    <location>
        <begin position="25"/>
        <end position="86"/>
    </location>
</feature>
<accession>A0A0A9AJH2</accession>
<reference evidence="2" key="2">
    <citation type="journal article" date="2015" name="Data Brief">
        <title>Shoot transcriptome of the giant reed, Arundo donax.</title>
        <authorList>
            <person name="Barrero R.A."/>
            <person name="Guerrero F.D."/>
            <person name="Moolhuijzen P."/>
            <person name="Goolsby J.A."/>
            <person name="Tidwell J."/>
            <person name="Bellgard S.E."/>
            <person name="Bellgard M.I."/>
        </authorList>
    </citation>
    <scope>NUCLEOTIDE SEQUENCE</scope>
    <source>
        <tissue evidence="2">Shoot tissue taken approximately 20 cm above the soil surface</tissue>
    </source>
</reference>
<evidence type="ECO:0008006" key="3">
    <source>
        <dbReference type="Google" id="ProtNLM"/>
    </source>
</evidence>
<dbReference type="AlphaFoldDB" id="A0A0A9AJH2"/>
<proteinExistence type="predicted"/>
<sequence>MRHRSSSLLAPLLALFLSATVGRSLPTSSSFSSCAATAYNSSNPPPCYFSALRSQIKRLSLFPSRSTAPQPELAGMAVAATAGNSS</sequence>
<dbReference type="PROSITE" id="PS51257">
    <property type="entry name" value="PROKAR_LIPOPROTEIN"/>
    <property type="match status" value="1"/>
</dbReference>
<reference evidence="2" key="1">
    <citation type="submission" date="2014-09" db="EMBL/GenBank/DDBJ databases">
        <authorList>
            <person name="Magalhaes I.L.F."/>
            <person name="Oliveira U."/>
            <person name="Santos F.R."/>
            <person name="Vidigal T.H.D.A."/>
            <person name="Brescovit A.D."/>
            <person name="Santos A.J."/>
        </authorList>
    </citation>
    <scope>NUCLEOTIDE SEQUENCE</scope>
    <source>
        <tissue evidence="2">Shoot tissue taken approximately 20 cm above the soil surface</tissue>
    </source>
</reference>
<evidence type="ECO:0000256" key="1">
    <source>
        <dbReference type="SAM" id="SignalP"/>
    </source>
</evidence>
<name>A0A0A9AJH2_ARUDO</name>